<protein>
    <submittedName>
        <fullName evidence="2">Uncharacterized protein</fullName>
    </submittedName>
</protein>
<evidence type="ECO:0000313" key="2">
    <source>
        <dbReference type="EMBL" id="RKP23546.1"/>
    </source>
</evidence>
<feature type="region of interest" description="Disordered" evidence="1">
    <location>
        <begin position="1"/>
        <end position="65"/>
    </location>
</feature>
<gene>
    <name evidence="2" type="ORF">SYNPS1DRAFT_30702</name>
</gene>
<dbReference type="Proteomes" id="UP000278143">
    <property type="component" value="Unassembled WGS sequence"/>
</dbReference>
<feature type="compositionally biased region" description="Low complexity" evidence="1">
    <location>
        <begin position="23"/>
        <end position="47"/>
    </location>
</feature>
<evidence type="ECO:0000313" key="3">
    <source>
        <dbReference type="Proteomes" id="UP000278143"/>
    </source>
</evidence>
<name>A0A4P9YUA2_9FUNG</name>
<accession>A0A4P9YUA2</accession>
<proteinExistence type="predicted"/>
<reference evidence="3" key="1">
    <citation type="journal article" date="2018" name="Nat. Microbiol.">
        <title>Leveraging single-cell genomics to expand the fungal tree of life.</title>
        <authorList>
            <person name="Ahrendt S.R."/>
            <person name="Quandt C.A."/>
            <person name="Ciobanu D."/>
            <person name="Clum A."/>
            <person name="Salamov A."/>
            <person name="Andreopoulos B."/>
            <person name="Cheng J.F."/>
            <person name="Woyke T."/>
            <person name="Pelin A."/>
            <person name="Henrissat B."/>
            <person name="Reynolds N.K."/>
            <person name="Benny G.L."/>
            <person name="Smith M.E."/>
            <person name="James T.Y."/>
            <person name="Grigoriev I.V."/>
        </authorList>
    </citation>
    <scope>NUCLEOTIDE SEQUENCE [LARGE SCALE GENOMIC DNA]</scope>
    <source>
        <strain evidence="3">Benny S71-1</strain>
    </source>
</reference>
<organism evidence="2 3">
    <name type="scientific">Syncephalis pseudoplumigaleata</name>
    <dbReference type="NCBI Taxonomy" id="1712513"/>
    <lineage>
        <taxon>Eukaryota</taxon>
        <taxon>Fungi</taxon>
        <taxon>Fungi incertae sedis</taxon>
        <taxon>Zoopagomycota</taxon>
        <taxon>Zoopagomycotina</taxon>
        <taxon>Zoopagomycetes</taxon>
        <taxon>Zoopagales</taxon>
        <taxon>Piptocephalidaceae</taxon>
        <taxon>Syncephalis</taxon>
    </lineage>
</organism>
<dbReference type="AlphaFoldDB" id="A0A4P9YUA2"/>
<keyword evidence="3" id="KW-1185">Reference proteome</keyword>
<sequence>MMGLRFISQQPQLASNARPRSRSGPSPAQAQPSPQSISQQQQQQRPSHPLPPHSRPSISAAPVSTGNHAMWSRAAVEPGRPAIAMAHHALPSLGQAASSAPGNPGLTHNLNQLAAATATATATQSSPIDTSSTNATSVLFQQFITAIMEGQLKPILLEDTAAYILSLARLQHTLLEQCLARLSDQQLSTLHQFYHQLASNAQSFMDTSLSAVAGKSFAA</sequence>
<dbReference type="EMBL" id="KZ990889">
    <property type="protein sequence ID" value="RKP23546.1"/>
    <property type="molecule type" value="Genomic_DNA"/>
</dbReference>
<evidence type="ECO:0000256" key="1">
    <source>
        <dbReference type="SAM" id="MobiDB-lite"/>
    </source>
</evidence>